<accession>A0A336LL46</accession>
<dbReference type="EMBL" id="UFQT01000043">
    <property type="protein sequence ID" value="SSX18762.1"/>
    <property type="molecule type" value="Genomic_DNA"/>
</dbReference>
<dbReference type="PROSITE" id="PS50835">
    <property type="entry name" value="IG_LIKE"/>
    <property type="match status" value="2"/>
</dbReference>
<proteinExistence type="predicted"/>
<dbReference type="Pfam" id="PF00047">
    <property type="entry name" value="ig"/>
    <property type="match status" value="1"/>
</dbReference>
<dbReference type="InterPro" id="IPR036179">
    <property type="entry name" value="Ig-like_dom_sf"/>
</dbReference>
<keyword evidence="1" id="KW-0472">Membrane</keyword>
<keyword evidence="1" id="KW-1133">Transmembrane helix</keyword>
<dbReference type="VEuPathDB" id="VectorBase:CSON010683"/>
<organism evidence="5">
    <name type="scientific">Culicoides sonorensis</name>
    <name type="common">Biting midge</name>
    <dbReference type="NCBI Taxonomy" id="179676"/>
    <lineage>
        <taxon>Eukaryota</taxon>
        <taxon>Metazoa</taxon>
        <taxon>Ecdysozoa</taxon>
        <taxon>Arthropoda</taxon>
        <taxon>Hexapoda</taxon>
        <taxon>Insecta</taxon>
        <taxon>Pterygota</taxon>
        <taxon>Neoptera</taxon>
        <taxon>Endopterygota</taxon>
        <taxon>Diptera</taxon>
        <taxon>Nematocera</taxon>
        <taxon>Chironomoidea</taxon>
        <taxon>Ceratopogonidae</taxon>
        <taxon>Ceratopogoninae</taxon>
        <taxon>Culicoides</taxon>
        <taxon>Monoculicoides</taxon>
    </lineage>
</organism>
<dbReference type="AlphaFoldDB" id="A0A336LL46"/>
<keyword evidence="2" id="KW-0732">Signal</keyword>
<evidence type="ECO:0000259" key="3">
    <source>
        <dbReference type="PROSITE" id="PS50835"/>
    </source>
</evidence>
<dbReference type="SMART" id="SM00408">
    <property type="entry name" value="IGc2"/>
    <property type="match status" value="2"/>
</dbReference>
<evidence type="ECO:0000256" key="1">
    <source>
        <dbReference type="SAM" id="Phobius"/>
    </source>
</evidence>
<evidence type="ECO:0000313" key="5">
    <source>
        <dbReference type="EMBL" id="SSX18762.1"/>
    </source>
</evidence>
<feature type="transmembrane region" description="Helical" evidence="1">
    <location>
        <begin position="214"/>
        <end position="235"/>
    </location>
</feature>
<reference evidence="4" key="1">
    <citation type="submission" date="2018-04" db="EMBL/GenBank/DDBJ databases">
        <authorList>
            <person name="Go L.Y."/>
            <person name="Mitchell J.A."/>
        </authorList>
    </citation>
    <scope>NUCLEOTIDE SEQUENCE</scope>
    <source>
        <tissue evidence="4">Whole organism</tissue>
    </source>
</reference>
<sequence length="259" mass="29522">MKYLQKIILPSLFILLIIPQFLCELIAQYNIGTKNIYFNVTKPLTLACEVTEPNEKASDIKWEKENGKLPENHVVKLELKKSILYIDHTNKTDDGIYLCKHESKQQDFVVIANLELKIKPSNDEAVVEDETLVLKCYGVGTGLEVKWILPTNMSDEAITFTPDNGLENSILTLTGAKPEHRGKYTCEGRHKESLNLDAVVTTDCYVRVKDKYAALWPFILICIEVFILCAIILIYERHRTSVEVEDSETEQDQSKNGKN</sequence>
<dbReference type="InterPro" id="IPR003599">
    <property type="entry name" value="Ig_sub"/>
</dbReference>
<dbReference type="InterPro" id="IPR013151">
    <property type="entry name" value="Immunoglobulin_dom"/>
</dbReference>
<feature type="domain" description="Ig-like" evidence="3">
    <location>
        <begin position="114"/>
        <end position="197"/>
    </location>
</feature>
<name>A0A336LL46_CULSO</name>
<dbReference type="InterPro" id="IPR003598">
    <property type="entry name" value="Ig_sub2"/>
</dbReference>
<dbReference type="SUPFAM" id="SSF48726">
    <property type="entry name" value="Immunoglobulin"/>
    <property type="match status" value="2"/>
</dbReference>
<feature type="domain" description="Ig-like" evidence="3">
    <location>
        <begin position="19"/>
        <end position="109"/>
    </location>
</feature>
<dbReference type="InterPro" id="IPR013783">
    <property type="entry name" value="Ig-like_fold"/>
</dbReference>
<keyword evidence="1" id="KW-0812">Transmembrane</keyword>
<evidence type="ECO:0000256" key="2">
    <source>
        <dbReference type="SAM" id="SignalP"/>
    </source>
</evidence>
<dbReference type="SMART" id="SM00409">
    <property type="entry name" value="IG"/>
    <property type="match status" value="2"/>
</dbReference>
<protein>
    <submittedName>
        <fullName evidence="5">CSON010683 protein</fullName>
    </submittedName>
</protein>
<dbReference type="EMBL" id="UFQS01000043">
    <property type="protein sequence ID" value="SSW98376.1"/>
    <property type="molecule type" value="Genomic_DNA"/>
</dbReference>
<dbReference type="Gene3D" id="2.60.40.10">
    <property type="entry name" value="Immunoglobulins"/>
    <property type="match status" value="2"/>
</dbReference>
<gene>
    <name evidence="5" type="primary">CSON010683</name>
</gene>
<reference evidence="5" key="2">
    <citation type="submission" date="2018-07" db="EMBL/GenBank/DDBJ databases">
        <authorList>
            <person name="Quirk P.G."/>
            <person name="Krulwich T.A."/>
        </authorList>
    </citation>
    <scope>NUCLEOTIDE SEQUENCE</scope>
</reference>
<dbReference type="CDD" id="cd00096">
    <property type="entry name" value="Ig"/>
    <property type="match status" value="1"/>
</dbReference>
<feature type="signal peptide" evidence="2">
    <location>
        <begin position="1"/>
        <end position="23"/>
    </location>
</feature>
<evidence type="ECO:0000313" key="4">
    <source>
        <dbReference type="EMBL" id="SSW98376.1"/>
    </source>
</evidence>
<feature type="chain" id="PRO_5036328612" evidence="2">
    <location>
        <begin position="24"/>
        <end position="259"/>
    </location>
</feature>
<dbReference type="InterPro" id="IPR007110">
    <property type="entry name" value="Ig-like_dom"/>
</dbReference>